<dbReference type="RefSeq" id="WP_249047449.1">
    <property type="nucleotide sequence ID" value="NZ_JAMBEC010000006.1"/>
</dbReference>
<reference evidence="4" key="1">
    <citation type="submission" date="2022-04" db="EMBL/GenBank/DDBJ databases">
        <title>Genomic comparison of 19 strains of Xanthomonas nasturtii, a newly emerging watercress pathogen.</title>
        <authorList>
            <person name="Harrison J."/>
            <person name="Greer S."/>
            <person name="Hussain R."/>
            <person name="Lascelles D."/>
            <person name="Roberts M."/>
            <person name="Carter B."/>
            <person name="Bryning A."/>
            <person name="Carroll S."/>
            <person name="Aspin A."/>
            <person name="Cruz L."/>
            <person name="Cruz J."/>
            <person name="Grant M."/>
            <person name="Vicente J."/>
            <person name="Studholme D.J."/>
        </authorList>
    </citation>
    <scope>NUCLEOTIDE SEQUENCE</scope>
    <source>
        <strain evidence="4">10016B</strain>
    </source>
</reference>
<dbReference type="InterPro" id="IPR055592">
    <property type="entry name" value="DUF7168"/>
</dbReference>
<protein>
    <submittedName>
        <fullName evidence="4">DUF2786 domain-containing protein</fullName>
    </submittedName>
</protein>
<feature type="region of interest" description="Disordered" evidence="1">
    <location>
        <begin position="186"/>
        <end position="213"/>
    </location>
</feature>
<feature type="domain" description="DUF7168" evidence="3">
    <location>
        <begin position="61"/>
        <end position="194"/>
    </location>
</feature>
<evidence type="ECO:0000256" key="1">
    <source>
        <dbReference type="SAM" id="MobiDB-lite"/>
    </source>
</evidence>
<proteinExistence type="predicted"/>
<keyword evidence="5" id="KW-1185">Reference proteome</keyword>
<comment type="caution">
    <text evidence="4">The sequence shown here is derived from an EMBL/GenBank/DDBJ whole genome shotgun (WGS) entry which is preliminary data.</text>
</comment>
<dbReference type="InterPro" id="IPR024498">
    <property type="entry name" value="DUF2786"/>
</dbReference>
<gene>
    <name evidence="4" type="ORF">M3O51_03910</name>
</gene>
<evidence type="ECO:0000313" key="5">
    <source>
        <dbReference type="Proteomes" id="UP001167357"/>
    </source>
</evidence>
<dbReference type="Pfam" id="PF23771">
    <property type="entry name" value="DUF7168"/>
    <property type="match status" value="1"/>
</dbReference>
<evidence type="ECO:0000259" key="3">
    <source>
        <dbReference type="Pfam" id="PF23771"/>
    </source>
</evidence>
<organism evidence="4 5">
    <name type="scientific">Xanthomonas nasturtii</name>
    <dbReference type="NCBI Taxonomy" id="1843581"/>
    <lineage>
        <taxon>Bacteria</taxon>
        <taxon>Pseudomonadati</taxon>
        <taxon>Pseudomonadota</taxon>
        <taxon>Gammaproteobacteria</taxon>
        <taxon>Lysobacterales</taxon>
        <taxon>Lysobacteraceae</taxon>
        <taxon>Xanthomonas</taxon>
    </lineage>
</organism>
<dbReference type="EMBL" id="JAMBED010000005">
    <property type="protein sequence ID" value="MCL1550486.1"/>
    <property type="molecule type" value="Genomic_DNA"/>
</dbReference>
<dbReference type="Pfam" id="PF10979">
    <property type="entry name" value="DUF2786"/>
    <property type="match status" value="1"/>
</dbReference>
<name>A0ABT0LMB2_9XANT</name>
<dbReference type="Proteomes" id="UP001167357">
    <property type="component" value="Unassembled WGS sequence"/>
</dbReference>
<feature type="compositionally biased region" description="Polar residues" evidence="1">
    <location>
        <begin position="186"/>
        <end position="197"/>
    </location>
</feature>
<accession>A0ABT0LMB2</accession>
<sequence length="236" mass="25953">MTPEQAIRKVQACLRLAGSSNPTESATALRQARALMDKYGLTEADAAAADVKVRRAPTGYRGGELPQSLIALASLIADGYRCRVIAERSRFLVIKNGLPTVEGKTELQFVGAGADPEIAAYAFTVLRRHLRRDKANHVARCRKRTSKERRSEEFAIGWVVAIRRLFPRADLPEGRTEAIELAIRQRSGTTETTSGKQLTKRGRSSDADREAGYTAGRRAQLHQGLAERQNALEVIA</sequence>
<feature type="domain" description="DUF2786" evidence="2">
    <location>
        <begin position="6"/>
        <end position="42"/>
    </location>
</feature>
<evidence type="ECO:0000313" key="4">
    <source>
        <dbReference type="EMBL" id="MCL1550486.1"/>
    </source>
</evidence>
<evidence type="ECO:0000259" key="2">
    <source>
        <dbReference type="Pfam" id="PF10979"/>
    </source>
</evidence>